<accession>A0AAN8GGA9</accession>
<reference evidence="2 3" key="1">
    <citation type="journal article" date="2023" name="Mol. Biol. Evol.">
        <title>Genomics of Secondarily Temperate Adaptation in the Only Non-Antarctic Icefish.</title>
        <authorList>
            <person name="Rivera-Colon A.G."/>
            <person name="Rayamajhi N."/>
            <person name="Minhas B.F."/>
            <person name="Madrigal G."/>
            <person name="Bilyk K.T."/>
            <person name="Yoon V."/>
            <person name="Hune M."/>
            <person name="Gregory S."/>
            <person name="Cheng C.H.C."/>
            <person name="Catchen J.M."/>
        </authorList>
    </citation>
    <scope>NUCLEOTIDE SEQUENCE [LARGE SCALE GENOMIC DNA]</scope>
    <source>
        <strain evidence="2">JC2023a</strain>
    </source>
</reference>
<sequence>MDAAAPRAHIGSHCDKHPSVNVPSVTGGLTQTTTPEITEIAEQSVNMSFIRTMSLSRVGTVALCVFQTELLQHEASSIQRPTRYSER</sequence>
<name>A0AAN8GGA9_9TELE</name>
<comment type="caution">
    <text evidence="2">The sequence shown here is derived from an EMBL/GenBank/DDBJ whole genome shotgun (WGS) entry which is preliminary data.</text>
</comment>
<evidence type="ECO:0000313" key="2">
    <source>
        <dbReference type="EMBL" id="KAK5877524.1"/>
    </source>
</evidence>
<feature type="compositionally biased region" description="Polar residues" evidence="1">
    <location>
        <begin position="21"/>
        <end position="31"/>
    </location>
</feature>
<organism evidence="2 3">
    <name type="scientific">Champsocephalus esox</name>
    <name type="common">pike icefish</name>
    <dbReference type="NCBI Taxonomy" id="159716"/>
    <lineage>
        <taxon>Eukaryota</taxon>
        <taxon>Metazoa</taxon>
        <taxon>Chordata</taxon>
        <taxon>Craniata</taxon>
        <taxon>Vertebrata</taxon>
        <taxon>Euteleostomi</taxon>
        <taxon>Actinopterygii</taxon>
        <taxon>Neopterygii</taxon>
        <taxon>Teleostei</taxon>
        <taxon>Neoteleostei</taxon>
        <taxon>Acanthomorphata</taxon>
        <taxon>Eupercaria</taxon>
        <taxon>Perciformes</taxon>
        <taxon>Notothenioidei</taxon>
        <taxon>Channichthyidae</taxon>
        <taxon>Champsocephalus</taxon>
    </lineage>
</organism>
<dbReference type="EMBL" id="JAULUE010002066">
    <property type="protein sequence ID" value="KAK5877524.1"/>
    <property type="molecule type" value="Genomic_DNA"/>
</dbReference>
<protein>
    <submittedName>
        <fullName evidence="2">Uncharacterized protein</fullName>
    </submittedName>
</protein>
<feature type="region of interest" description="Disordered" evidence="1">
    <location>
        <begin position="1"/>
        <end position="31"/>
    </location>
</feature>
<dbReference type="AlphaFoldDB" id="A0AAN8GGA9"/>
<evidence type="ECO:0000256" key="1">
    <source>
        <dbReference type="SAM" id="MobiDB-lite"/>
    </source>
</evidence>
<keyword evidence="3" id="KW-1185">Reference proteome</keyword>
<proteinExistence type="predicted"/>
<gene>
    <name evidence="2" type="ORF">CesoFtcFv8_025022</name>
</gene>
<dbReference type="Proteomes" id="UP001335648">
    <property type="component" value="Unassembled WGS sequence"/>
</dbReference>
<evidence type="ECO:0000313" key="3">
    <source>
        <dbReference type="Proteomes" id="UP001335648"/>
    </source>
</evidence>